<evidence type="ECO:0000256" key="1">
    <source>
        <dbReference type="ARBA" id="ARBA00009083"/>
    </source>
</evidence>
<dbReference type="GO" id="GO:0006412">
    <property type="term" value="P:translation"/>
    <property type="evidence" value="ECO:0007669"/>
    <property type="project" value="InterPro"/>
</dbReference>
<dbReference type="GO" id="GO:0005763">
    <property type="term" value="C:mitochondrial small ribosomal subunit"/>
    <property type="evidence" value="ECO:0007669"/>
    <property type="project" value="TreeGrafter"/>
</dbReference>
<dbReference type="PROSITE" id="PS00527">
    <property type="entry name" value="RIBOSOMAL_S14"/>
    <property type="match status" value="1"/>
</dbReference>
<dbReference type="STRING" id="1399860.A0A2C5XWZ7"/>
<organism evidence="4 5">
    <name type="scientific">Ophiocordyceps australis</name>
    <dbReference type="NCBI Taxonomy" id="1399860"/>
    <lineage>
        <taxon>Eukaryota</taxon>
        <taxon>Fungi</taxon>
        <taxon>Dikarya</taxon>
        <taxon>Ascomycota</taxon>
        <taxon>Pezizomycotina</taxon>
        <taxon>Sordariomycetes</taxon>
        <taxon>Hypocreomycetidae</taxon>
        <taxon>Hypocreales</taxon>
        <taxon>Ophiocordycipitaceae</taxon>
        <taxon>Ophiocordyceps</taxon>
    </lineage>
</organism>
<comment type="caution">
    <text evidence="4">The sequence shown here is derived from an EMBL/GenBank/DDBJ whole genome shotgun (WGS) entry which is preliminary data.</text>
</comment>
<dbReference type="PANTHER" id="PTHR19836">
    <property type="entry name" value="30S RIBOSOMAL PROTEIN S14"/>
    <property type="match status" value="1"/>
</dbReference>
<sequence length="113" mass="13222">MSMFRAKRLDLGCIINTRIVRDHTKRMTYYSYETERQALRYIVRNTTLSPRLRAEAQLQLASMHCYTRSTPIKNRCIMGGRGRAVFRAFKLSRFVFRMEALAGNLPGVRKGSW</sequence>
<dbReference type="PANTHER" id="PTHR19836:SF19">
    <property type="entry name" value="SMALL RIBOSOMAL SUBUNIT PROTEIN US14M"/>
    <property type="match status" value="1"/>
</dbReference>
<evidence type="ECO:0008006" key="6">
    <source>
        <dbReference type="Google" id="ProtNLM"/>
    </source>
</evidence>
<dbReference type="InterPro" id="IPR018271">
    <property type="entry name" value="Ribosomal_uS14_CS"/>
</dbReference>
<proteinExistence type="inferred from homology"/>
<comment type="similarity">
    <text evidence="1">Belongs to the universal ribosomal protein uS14 family.</text>
</comment>
<dbReference type="Pfam" id="PF00253">
    <property type="entry name" value="Ribosomal_S14"/>
    <property type="match status" value="1"/>
</dbReference>
<evidence type="ECO:0000313" key="4">
    <source>
        <dbReference type="EMBL" id="PHH59640.1"/>
    </source>
</evidence>
<keyword evidence="5" id="KW-1185">Reference proteome</keyword>
<keyword evidence="3" id="KW-0687">Ribonucleoprotein</keyword>
<dbReference type="EMBL" id="NJET01000191">
    <property type="protein sequence ID" value="PHH59640.1"/>
    <property type="molecule type" value="Genomic_DNA"/>
</dbReference>
<evidence type="ECO:0000313" key="5">
    <source>
        <dbReference type="Proteomes" id="UP000226192"/>
    </source>
</evidence>
<dbReference type="AlphaFoldDB" id="A0A2C5XWZ7"/>
<reference evidence="4 5" key="1">
    <citation type="submission" date="2017-06" db="EMBL/GenBank/DDBJ databases">
        <title>Ant-infecting Ophiocordyceps genomes reveal a high diversity of potential behavioral manipulation genes and a possible major role for enterotoxins.</title>
        <authorList>
            <person name="De Bekker C."/>
            <person name="Evans H.C."/>
            <person name="Brachmann A."/>
            <person name="Hughes D.P."/>
        </authorList>
    </citation>
    <scope>NUCLEOTIDE SEQUENCE [LARGE SCALE GENOMIC DNA]</scope>
    <source>
        <strain evidence="4 5">Map64</strain>
    </source>
</reference>
<keyword evidence="2" id="KW-0689">Ribosomal protein</keyword>
<dbReference type="InterPro" id="IPR001209">
    <property type="entry name" value="Ribosomal_uS14"/>
</dbReference>
<dbReference type="SUPFAM" id="SSF57716">
    <property type="entry name" value="Glucocorticoid receptor-like (DNA-binding domain)"/>
    <property type="match status" value="1"/>
</dbReference>
<dbReference type="GO" id="GO:0003735">
    <property type="term" value="F:structural constituent of ribosome"/>
    <property type="evidence" value="ECO:0007669"/>
    <property type="project" value="InterPro"/>
</dbReference>
<accession>A0A2C5XWZ7</accession>
<dbReference type="Gene3D" id="1.10.287.1480">
    <property type="match status" value="1"/>
</dbReference>
<dbReference type="OrthoDB" id="413436at2759"/>
<evidence type="ECO:0000256" key="2">
    <source>
        <dbReference type="ARBA" id="ARBA00022980"/>
    </source>
</evidence>
<name>A0A2C5XWZ7_9HYPO</name>
<dbReference type="FunFam" id="1.10.287.1480:FF:000001">
    <property type="entry name" value="30S ribosomal protein S14"/>
    <property type="match status" value="1"/>
</dbReference>
<gene>
    <name evidence="4" type="ORF">CDD81_2798</name>
</gene>
<evidence type="ECO:0000256" key="3">
    <source>
        <dbReference type="ARBA" id="ARBA00023274"/>
    </source>
</evidence>
<dbReference type="Proteomes" id="UP000226192">
    <property type="component" value="Unassembled WGS sequence"/>
</dbReference>
<protein>
    <recommendedName>
        <fullName evidence="6">Ribosomal protein S14</fullName>
    </recommendedName>
</protein>